<dbReference type="PROSITE" id="PS51257">
    <property type="entry name" value="PROKAR_LIPOPROTEIN"/>
    <property type="match status" value="1"/>
</dbReference>
<gene>
    <name evidence="17" type="ORF">C3E79_08785</name>
</gene>
<comment type="pathway">
    <text evidence="12">Glycan biosynthesis.</text>
</comment>
<dbReference type="PANTHER" id="PTHR30582:SF2">
    <property type="entry name" value="L,D-TRANSPEPTIDASE YCIB-RELATED"/>
    <property type="match status" value="1"/>
</dbReference>
<dbReference type="GO" id="GO:0005576">
    <property type="term" value="C:extracellular region"/>
    <property type="evidence" value="ECO:0007669"/>
    <property type="project" value="TreeGrafter"/>
</dbReference>
<dbReference type="CDD" id="cd13432">
    <property type="entry name" value="LDT_IgD_like_2"/>
    <property type="match status" value="1"/>
</dbReference>
<dbReference type="OrthoDB" id="5242354at2"/>
<evidence type="ECO:0000256" key="3">
    <source>
        <dbReference type="ARBA" id="ARBA00022679"/>
    </source>
</evidence>
<dbReference type="PANTHER" id="PTHR30582">
    <property type="entry name" value="L,D-TRANSPEPTIDASE"/>
    <property type="match status" value="1"/>
</dbReference>
<dbReference type="UniPathway" id="UPA00219"/>
<dbReference type="GO" id="GO:0071972">
    <property type="term" value="F:peptidoglycan L,D-transpeptidase activity"/>
    <property type="evidence" value="ECO:0007669"/>
    <property type="project" value="TreeGrafter"/>
</dbReference>
<keyword evidence="9" id="KW-0449">Lipoprotein</keyword>
<dbReference type="InterPro" id="IPR005490">
    <property type="entry name" value="LD_TPept_cat_dom"/>
</dbReference>
<evidence type="ECO:0000256" key="12">
    <source>
        <dbReference type="ARBA" id="ARBA00060592"/>
    </source>
</evidence>
<dbReference type="InterPro" id="IPR038063">
    <property type="entry name" value="Transpep_catalytic_dom"/>
</dbReference>
<evidence type="ECO:0000256" key="1">
    <source>
        <dbReference type="ARBA" id="ARBA00004752"/>
    </source>
</evidence>
<evidence type="ECO:0000256" key="6">
    <source>
        <dbReference type="ARBA" id="ARBA00022984"/>
    </source>
</evidence>
<dbReference type="PROSITE" id="PS52029">
    <property type="entry name" value="LD_TPASE"/>
    <property type="match status" value="1"/>
</dbReference>
<evidence type="ECO:0000256" key="10">
    <source>
        <dbReference type="ARBA" id="ARBA00023315"/>
    </source>
</evidence>
<keyword evidence="5 13" id="KW-0133">Cell shape</keyword>
<feature type="domain" description="L,D-TPase catalytic" evidence="16">
    <location>
        <begin position="241"/>
        <end position="366"/>
    </location>
</feature>
<proteinExistence type="predicted"/>
<sequence>MVKMRSAIFRVVGFSAAVSLSVGLAACASGPAGSGQAGGVEQAAEQQEQKLPAPSVSVENDATKVSPIDPVTVDAPAGIRAVQLTNESGKVVKGEFNADMTKWSTAEPLGYGRTYTLSGRDREDNSFDRTFTTVTPNAQTSVYLGPGDGAEVGVGQAVTIRFSYAPGDREAAEDAIKVTTSNDTEGGFYWQSDYELIWRPKDYWVPGTKVSVKADVYGHDLGGGVYGADTSEISFSIGDETITRVNNATKTLTVLRNGETIGSFPISLGRSGRWATPNGIYVVGDKQESMVMDSTTYGLALDAGGYKTPVKYATQLSYSGIYVHAAPWAMGALGSYNQSHGCINASTEDAQWYQSVVKRGDPVEVTNTDGETLPGWDGLGYWNVAPEELSRLGGE</sequence>
<feature type="region of interest" description="Disordered" evidence="14">
    <location>
        <begin position="33"/>
        <end position="59"/>
    </location>
</feature>
<feature type="signal peptide" evidence="15">
    <location>
        <begin position="1"/>
        <end position="28"/>
    </location>
</feature>
<organism evidence="17 18">
    <name type="scientific">Corynebacterium liangguodongii</name>
    <dbReference type="NCBI Taxonomy" id="2079535"/>
    <lineage>
        <taxon>Bacteria</taxon>
        <taxon>Bacillati</taxon>
        <taxon>Actinomycetota</taxon>
        <taxon>Actinomycetes</taxon>
        <taxon>Mycobacteriales</taxon>
        <taxon>Corynebacteriaceae</taxon>
        <taxon>Corynebacterium</taxon>
    </lineage>
</organism>
<evidence type="ECO:0000256" key="2">
    <source>
        <dbReference type="ARBA" id="ARBA00022475"/>
    </source>
</evidence>
<dbReference type="AlphaFoldDB" id="A0A2S0WFL9"/>
<feature type="active site" description="Nucleophile" evidence="13">
    <location>
        <position position="342"/>
    </location>
</feature>
<keyword evidence="3" id="KW-0808">Transferase</keyword>
<dbReference type="InterPro" id="IPR041280">
    <property type="entry name" value="Big_10"/>
</dbReference>
<dbReference type="InterPro" id="IPR050979">
    <property type="entry name" value="LD-transpeptidase"/>
</dbReference>
<keyword evidence="2" id="KW-1003">Cell membrane</keyword>
<dbReference type="GO" id="GO:0018104">
    <property type="term" value="P:peptidoglycan-protein cross-linking"/>
    <property type="evidence" value="ECO:0007669"/>
    <property type="project" value="TreeGrafter"/>
</dbReference>
<dbReference type="Pfam" id="PF17964">
    <property type="entry name" value="Big_10"/>
    <property type="match status" value="1"/>
</dbReference>
<evidence type="ECO:0000256" key="13">
    <source>
        <dbReference type="PROSITE-ProRule" id="PRU01373"/>
    </source>
</evidence>
<keyword evidence="8" id="KW-0564">Palmitate</keyword>
<reference evidence="18" key="1">
    <citation type="submission" date="2018-01" db="EMBL/GenBank/DDBJ databases">
        <authorList>
            <person name="Li J."/>
        </authorList>
    </citation>
    <scope>NUCLEOTIDE SEQUENCE [LARGE SCALE GENOMIC DNA]</scope>
    <source>
        <strain evidence="18">2184</strain>
    </source>
</reference>
<dbReference type="KEGG" id="clia:C3E79_08785"/>
<feature type="active site" description="Proton donor/acceptor" evidence="13">
    <location>
        <position position="324"/>
    </location>
</feature>
<evidence type="ECO:0000259" key="16">
    <source>
        <dbReference type="PROSITE" id="PS52029"/>
    </source>
</evidence>
<dbReference type="SUPFAM" id="SSF141523">
    <property type="entry name" value="L,D-transpeptidase catalytic domain-like"/>
    <property type="match status" value="1"/>
</dbReference>
<dbReference type="Pfam" id="PF03734">
    <property type="entry name" value="YkuD"/>
    <property type="match status" value="1"/>
</dbReference>
<dbReference type="CDD" id="cd16913">
    <property type="entry name" value="YkuD_like"/>
    <property type="match status" value="1"/>
</dbReference>
<keyword evidence="6 13" id="KW-0573">Peptidoglycan synthesis</keyword>
<dbReference type="Proteomes" id="UP000244754">
    <property type="component" value="Chromosome"/>
</dbReference>
<dbReference type="Gene3D" id="2.40.440.10">
    <property type="entry name" value="L,D-transpeptidase catalytic domain-like"/>
    <property type="match status" value="1"/>
</dbReference>
<dbReference type="Gene3D" id="2.60.40.3710">
    <property type="match status" value="1"/>
</dbReference>
<dbReference type="GO" id="GO:0016746">
    <property type="term" value="F:acyltransferase activity"/>
    <property type="evidence" value="ECO:0007669"/>
    <property type="project" value="UniProtKB-KW"/>
</dbReference>
<evidence type="ECO:0000256" key="15">
    <source>
        <dbReference type="SAM" id="SignalP"/>
    </source>
</evidence>
<name>A0A2S0WFL9_9CORY</name>
<evidence type="ECO:0000256" key="5">
    <source>
        <dbReference type="ARBA" id="ARBA00022960"/>
    </source>
</evidence>
<evidence type="ECO:0000256" key="8">
    <source>
        <dbReference type="ARBA" id="ARBA00023139"/>
    </source>
</evidence>
<keyword evidence="18" id="KW-1185">Reference proteome</keyword>
<dbReference type="GO" id="GO:0071555">
    <property type="term" value="P:cell wall organization"/>
    <property type="evidence" value="ECO:0007669"/>
    <property type="project" value="UniProtKB-UniRule"/>
</dbReference>
<evidence type="ECO:0000256" key="7">
    <source>
        <dbReference type="ARBA" id="ARBA00023136"/>
    </source>
</evidence>
<comment type="pathway">
    <text evidence="1 13">Cell wall biogenesis; peptidoglycan biosynthesis.</text>
</comment>
<feature type="chain" id="PRO_5043579473" evidence="15">
    <location>
        <begin position="29"/>
        <end position="395"/>
    </location>
</feature>
<evidence type="ECO:0000256" key="14">
    <source>
        <dbReference type="SAM" id="MobiDB-lite"/>
    </source>
</evidence>
<evidence type="ECO:0000256" key="9">
    <source>
        <dbReference type="ARBA" id="ARBA00023288"/>
    </source>
</evidence>
<evidence type="ECO:0000256" key="11">
    <source>
        <dbReference type="ARBA" id="ARBA00023316"/>
    </source>
</evidence>
<keyword evidence="11 13" id="KW-0961">Cell wall biogenesis/degradation</keyword>
<protein>
    <submittedName>
        <fullName evidence="17">Transpeptidase</fullName>
    </submittedName>
</protein>
<keyword evidence="10" id="KW-0012">Acyltransferase</keyword>
<dbReference type="FunFam" id="2.40.440.10:FF:000005">
    <property type="entry name" value="L,D-transpeptidase 2"/>
    <property type="match status" value="1"/>
</dbReference>
<keyword evidence="7" id="KW-0472">Membrane</keyword>
<dbReference type="Gene3D" id="2.60.40.3780">
    <property type="match status" value="1"/>
</dbReference>
<keyword evidence="4 15" id="KW-0732">Signal</keyword>
<dbReference type="GO" id="GO:0008360">
    <property type="term" value="P:regulation of cell shape"/>
    <property type="evidence" value="ECO:0007669"/>
    <property type="project" value="UniProtKB-UniRule"/>
</dbReference>
<evidence type="ECO:0000256" key="4">
    <source>
        <dbReference type="ARBA" id="ARBA00022729"/>
    </source>
</evidence>
<evidence type="ECO:0000313" key="18">
    <source>
        <dbReference type="Proteomes" id="UP000244754"/>
    </source>
</evidence>
<evidence type="ECO:0000313" key="17">
    <source>
        <dbReference type="EMBL" id="AWB84568.1"/>
    </source>
</evidence>
<dbReference type="EMBL" id="CP026948">
    <property type="protein sequence ID" value="AWB84568.1"/>
    <property type="molecule type" value="Genomic_DNA"/>
</dbReference>
<accession>A0A2S0WFL9</accession>